<accession>A0A438MRW3</accession>
<dbReference type="Proteomes" id="UP000288859">
    <property type="component" value="Unassembled WGS sequence"/>
</dbReference>
<dbReference type="VEuPathDB" id="FungiDB:PV10_07747"/>
<comment type="caution">
    <text evidence="2">The sequence shown here is derived from an EMBL/GenBank/DDBJ whole genome shotgun (WGS) entry which is preliminary data.</text>
</comment>
<organism evidence="2 3">
    <name type="scientific">Exophiala mesophila</name>
    <name type="common">Black yeast-like fungus</name>
    <dbReference type="NCBI Taxonomy" id="212818"/>
    <lineage>
        <taxon>Eukaryota</taxon>
        <taxon>Fungi</taxon>
        <taxon>Dikarya</taxon>
        <taxon>Ascomycota</taxon>
        <taxon>Pezizomycotina</taxon>
        <taxon>Eurotiomycetes</taxon>
        <taxon>Chaetothyriomycetidae</taxon>
        <taxon>Chaetothyriales</taxon>
        <taxon>Herpotrichiellaceae</taxon>
        <taxon>Exophiala</taxon>
    </lineage>
</organism>
<feature type="region of interest" description="Disordered" evidence="1">
    <location>
        <begin position="424"/>
        <end position="443"/>
    </location>
</feature>
<dbReference type="OrthoDB" id="3163292at2759"/>
<feature type="compositionally biased region" description="Polar residues" evidence="1">
    <location>
        <begin position="93"/>
        <end position="106"/>
    </location>
</feature>
<name>A0A438MRW3_EXOME</name>
<sequence>MHNVPTSQETIFRAHALAVEHLIGLAWLTQLSEDLQREVVSQLERMNKQLAELQELVANTTNPILNESSQTKQHIEQNTDGKSQQAALERNQDAPSTREQPSLQSSTTSALCPAAEIFHLKSTTVESLKTCNLGDIEVTPRQILDLFNFFAQFQYFHLPILDTDTDIESMQRNTPFLFWTIIMISSGNDPINLSVMRLFVEELNAMGASSEQNLGPWAQISILRAKLSLYTLICMESDGNDTATPSIQSTNVEYHFRINRILVQKAGLHVARSLLRTTTQVIDEIAQETNFPKRGTDRFPPPGCSADESGPRPAIAMPKHHKIAASFAAFFLIKHCMFNPDLSHSERALAEDAVKNTCTTFMRVATHALDEAARTAEVLQVLCHAGGYEQRMSDRQCASLIYDAARSAAELRGKLAETSPEVVQYTASPHSKGDGRGTSENGVTTGVSMAEQEVHWEENLDSWFSLPEVPNENWPFGDFDMICDPSEGLEQMATYKTYL</sequence>
<feature type="region of interest" description="Disordered" evidence="1">
    <location>
        <begin position="69"/>
        <end position="106"/>
    </location>
</feature>
<evidence type="ECO:0000256" key="1">
    <source>
        <dbReference type="SAM" id="MobiDB-lite"/>
    </source>
</evidence>
<reference evidence="2 3" key="1">
    <citation type="submission" date="2017-03" db="EMBL/GenBank/DDBJ databases">
        <title>Genomes of endolithic fungi from Antarctica.</title>
        <authorList>
            <person name="Coleine C."/>
            <person name="Masonjones S."/>
            <person name="Stajich J.E."/>
        </authorList>
    </citation>
    <scope>NUCLEOTIDE SEQUENCE [LARGE SCALE GENOMIC DNA]</scope>
    <source>
        <strain evidence="2 3">CCFEE 6314</strain>
    </source>
</reference>
<evidence type="ECO:0000313" key="3">
    <source>
        <dbReference type="Proteomes" id="UP000288859"/>
    </source>
</evidence>
<dbReference type="AlphaFoldDB" id="A0A438MRW3"/>
<protein>
    <recommendedName>
        <fullName evidence="4">Transcription factor domain-containing protein</fullName>
    </recommendedName>
</protein>
<gene>
    <name evidence="2" type="ORF">B0A52_09981</name>
</gene>
<proteinExistence type="predicted"/>
<dbReference type="EMBL" id="NAJM01000063">
    <property type="protein sequence ID" value="RVX66373.1"/>
    <property type="molecule type" value="Genomic_DNA"/>
</dbReference>
<evidence type="ECO:0008006" key="4">
    <source>
        <dbReference type="Google" id="ProtNLM"/>
    </source>
</evidence>
<evidence type="ECO:0000313" key="2">
    <source>
        <dbReference type="EMBL" id="RVX66373.1"/>
    </source>
</evidence>